<feature type="region of interest" description="Disordered" evidence="1">
    <location>
        <begin position="1"/>
        <end position="48"/>
    </location>
</feature>
<feature type="region of interest" description="Disordered" evidence="1">
    <location>
        <begin position="253"/>
        <end position="298"/>
    </location>
</feature>
<gene>
    <name evidence="2" type="ORF">BXZ70DRAFT_944980</name>
</gene>
<reference evidence="2" key="1">
    <citation type="journal article" date="2021" name="New Phytol.">
        <title>Evolutionary innovations through gain and loss of genes in the ectomycorrhizal Boletales.</title>
        <authorList>
            <person name="Wu G."/>
            <person name="Miyauchi S."/>
            <person name="Morin E."/>
            <person name="Kuo A."/>
            <person name="Drula E."/>
            <person name="Varga T."/>
            <person name="Kohler A."/>
            <person name="Feng B."/>
            <person name="Cao Y."/>
            <person name="Lipzen A."/>
            <person name="Daum C."/>
            <person name="Hundley H."/>
            <person name="Pangilinan J."/>
            <person name="Johnson J."/>
            <person name="Barry K."/>
            <person name="LaButti K."/>
            <person name="Ng V."/>
            <person name="Ahrendt S."/>
            <person name="Min B."/>
            <person name="Choi I.G."/>
            <person name="Park H."/>
            <person name="Plett J.M."/>
            <person name="Magnuson J."/>
            <person name="Spatafora J.W."/>
            <person name="Nagy L.G."/>
            <person name="Henrissat B."/>
            <person name="Grigoriev I.V."/>
            <person name="Yang Z.L."/>
            <person name="Xu J."/>
            <person name="Martin F.M."/>
        </authorList>
    </citation>
    <scope>NUCLEOTIDE SEQUENCE</scope>
    <source>
        <strain evidence="2">KKN 215</strain>
    </source>
</reference>
<evidence type="ECO:0000313" key="3">
    <source>
        <dbReference type="Proteomes" id="UP000813824"/>
    </source>
</evidence>
<evidence type="ECO:0000313" key="2">
    <source>
        <dbReference type="EMBL" id="KAH8096890.1"/>
    </source>
</evidence>
<evidence type="ECO:0000256" key="1">
    <source>
        <dbReference type="SAM" id="MobiDB-lite"/>
    </source>
</evidence>
<feature type="compositionally biased region" description="Basic and acidic residues" evidence="1">
    <location>
        <begin position="30"/>
        <end position="39"/>
    </location>
</feature>
<feature type="compositionally biased region" description="Low complexity" evidence="1">
    <location>
        <begin position="185"/>
        <end position="195"/>
    </location>
</feature>
<feature type="region of interest" description="Disordered" evidence="1">
    <location>
        <begin position="70"/>
        <end position="135"/>
    </location>
</feature>
<sequence>MRILYYPTQPDMPSLSVAHPPTRPGLVRQPRLEPQSHDTDNDDDHWMDDLEQHIVSSLQAEVDNDEGMDVVDIKPSVPTHTESIPVFSPPSPPPPSPELAAEEADDEEEEDDDDEDMVDAYCPSQTSSPTHHHGYSRSALHNLKEFWSCRHDEWVKLNAYTTRTSSRAYDGIVRPSLKLDISTFNNTPNETSASPSPSPSPSSPDPNSPIFPRSGELARLRDPRPALVDRAFSHIPLYSISKIVFAHEIARARSPSSASSSSEDADVSVYSDDSTLVDEETSSSAQAGTAKKGVPPSPPVDWYERWKLVASKLHPESPVSFDPPPTAFSWADEVARASGERPKSPKARKFFFALDEDDFSDREFDEEEEEDYGIELARSRSSFSVGVGVGVGVPEGDYGWGREYVSDFEMLF</sequence>
<feature type="compositionally biased region" description="Low complexity" evidence="1">
    <location>
        <begin position="253"/>
        <end position="274"/>
    </location>
</feature>
<feature type="compositionally biased region" description="Pro residues" evidence="1">
    <location>
        <begin position="196"/>
        <end position="209"/>
    </location>
</feature>
<comment type="caution">
    <text evidence="2">The sequence shown here is derived from an EMBL/GenBank/DDBJ whole genome shotgun (WGS) entry which is preliminary data.</text>
</comment>
<dbReference type="EMBL" id="JAEVFJ010000022">
    <property type="protein sequence ID" value="KAH8096890.1"/>
    <property type="molecule type" value="Genomic_DNA"/>
</dbReference>
<accession>A0A8K0UKJ2</accession>
<name>A0A8K0UKJ2_9AGAR</name>
<organism evidence="2 3">
    <name type="scientific">Cristinia sonorae</name>
    <dbReference type="NCBI Taxonomy" id="1940300"/>
    <lineage>
        <taxon>Eukaryota</taxon>
        <taxon>Fungi</taxon>
        <taxon>Dikarya</taxon>
        <taxon>Basidiomycota</taxon>
        <taxon>Agaricomycotina</taxon>
        <taxon>Agaricomycetes</taxon>
        <taxon>Agaricomycetidae</taxon>
        <taxon>Agaricales</taxon>
        <taxon>Pleurotineae</taxon>
        <taxon>Stephanosporaceae</taxon>
        <taxon>Cristinia</taxon>
    </lineage>
</organism>
<dbReference type="AlphaFoldDB" id="A0A8K0UKJ2"/>
<dbReference type="Proteomes" id="UP000813824">
    <property type="component" value="Unassembled WGS sequence"/>
</dbReference>
<protein>
    <submittedName>
        <fullName evidence="2">Uncharacterized protein</fullName>
    </submittedName>
</protein>
<feature type="compositionally biased region" description="Acidic residues" evidence="1">
    <location>
        <begin position="100"/>
        <end position="118"/>
    </location>
</feature>
<proteinExistence type="predicted"/>
<feature type="region of interest" description="Disordered" evidence="1">
    <location>
        <begin position="183"/>
        <end position="215"/>
    </location>
</feature>
<feature type="compositionally biased region" description="Pro residues" evidence="1">
    <location>
        <begin position="87"/>
        <end position="97"/>
    </location>
</feature>
<keyword evidence="3" id="KW-1185">Reference proteome</keyword>
<dbReference type="OrthoDB" id="2921613at2759"/>